<protein>
    <submittedName>
        <fullName evidence="1">Uncharacterized protein</fullName>
    </submittedName>
</protein>
<reference evidence="1 2" key="1">
    <citation type="submission" date="2020-08" db="EMBL/GenBank/DDBJ databases">
        <title>A Genomic Blueprint of the Chicken Gut Microbiome.</title>
        <authorList>
            <person name="Gilroy R."/>
            <person name="Ravi A."/>
            <person name="Getino M."/>
            <person name="Pursley I."/>
            <person name="Horton D.L."/>
            <person name="Alikhan N.-F."/>
            <person name="Baker D."/>
            <person name="Gharbi K."/>
            <person name="Hall N."/>
            <person name="Watson M."/>
            <person name="Adriaenssens E.M."/>
            <person name="Foster-Nyarko E."/>
            <person name="Jarju S."/>
            <person name="Secka A."/>
            <person name="Antonio M."/>
            <person name="Oren A."/>
            <person name="Chaudhuri R."/>
            <person name="La Ragione R.M."/>
            <person name="Hildebrand F."/>
            <person name="Pallen M.J."/>
        </authorList>
    </citation>
    <scope>NUCLEOTIDE SEQUENCE [LARGE SCALE GENOMIC DNA]</scope>
    <source>
        <strain evidence="1 2">Re31</strain>
    </source>
</reference>
<gene>
    <name evidence="1" type="ORF">H9636_16975</name>
</gene>
<dbReference type="Proteomes" id="UP000640930">
    <property type="component" value="Unassembled WGS sequence"/>
</dbReference>
<proteinExistence type="predicted"/>
<dbReference type="RefSeq" id="WP_191708757.1">
    <property type="nucleotide sequence ID" value="NZ_JACSQA010000036.1"/>
</dbReference>
<name>A0ABR8XGJ0_9BACL</name>
<comment type="caution">
    <text evidence="1">The sequence shown here is derived from an EMBL/GenBank/DDBJ whole genome shotgun (WGS) entry which is preliminary data.</text>
</comment>
<dbReference type="EMBL" id="JACSQA010000036">
    <property type="protein sequence ID" value="MBD8028338.1"/>
    <property type="molecule type" value="Genomic_DNA"/>
</dbReference>
<organism evidence="1 2">
    <name type="scientific">Ureibacillus galli</name>
    <dbReference type="NCBI Taxonomy" id="2762222"/>
    <lineage>
        <taxon>Bacteria</taxon>
        <taxon>Bacillati</taxon>
        <taxon>Bacillota</taxon>
        <taxon>Bacilli</taxon>
        <taxon>Bacillales</taxon>
        <taxon>Caryophanaceae</taxon>
        <taxon>Ureibacillus</taxon>
    </lineage>
</organism>
<evidence type="ECO:0000313" key="1">
    <source>
        <dbReference type="EMBL" id="MBD8028338.1"/>
    </source>
</evidence>
<sequence>MKVIDVAKRLEEIIAIYFNGENYVMNGIELSRANSKVIAFSLIHVYLLTEWMINNETSS</sequence>
<keyword evidence="2" id="KW-1185">Reference proteome</keyword>
<evidence type="ECO:0000313" key="2">
    <source>
        <dbReference type="Proteomes" id="UP000640930"/>
    </source>
</evidence>
<accession>A0ABR8XGJ0</accession>